<accession>A0A6A5HWR3</accession>
<dbReference type="Proteomes" id="UP000483820">
    <property type="component" value="Chromosome I"/>
</dbReference>
<dbReference type="RefSeq" id="XP_053592466.1">
    <property type="nucleotide sequence ID" value="XM_053723821.1"/>
</dbReference>
<dbReference type="AlphaFoldDB" id="A0A6A5HWR3"/>
<organism evidence="1 2">
    <name type="scientific">Caenorhabditis remanei</name>
    <name type="common">Caenorhabditis vulgaris</name>
    <dbReference type="NCBI Taxonomy" id="31234"/>
    <lineage>
        <taxon>Eukaryota</taxon>
        <taxon>Metazoa</taxon>
        <taxon>Ecdysozoa</taxon>
        <taxon>Nematoda</taxon>
        <taxon>Chromadorea</taxon>
        <taxon>Rhabditida</taxon>
        <taxon>Rhabditina</taxon>
        <taxon>Rhabditomorpha</taxon>
        <taxon>Rhabditoidea</taxon>
        <taxon>Rhabditidae</taxon>
        <taxon>Peloderinae</taxon>
        <taxon>Caenorhabditis</taxon>
    </lineage>
</organism>
<dbReference type="GeneID" id="78773520"/>
<dbReference type="CTD" id="78773520"/>
<gene>
    <name evidence="1" type="ORF">GCK72_003110</name>
</gene>
<sequence>MHAEFTGRSDLYCFNFLSQTYTMHGLIRMNRRIRISQIVLLKESRLESNGNQIVHLSEQSRRRVHVECGAEE</sequence>
<proteinExistence type="predicted"/>
<protein>
    <submittedName>
        <fullName evidence="1">Uncharacterized protein</fullName>
    </submittedName>
</protein>
<comment type="caution">
    <text evidence="1">The sequence shown here is derived from an EMBL/GenBank/DDBJ whole genome shotgun (WGS) entry which is preliminary data.</text>
</comment>
<name>A0A6A5HWR3_CAERE</name>
<dbReference type="KEGG" id="crq:GCK72_003110"/>
<evidence type="ECO:0000313" key="2">
    <source>
        <dbReference type="Proteomes" id="UP000483820"/>
    </source>
</evidence>
<evidence type="ECO:0000313" key="1">
    <source>
        <dbReference type="EMBL" id="KAF1771284.1"/>
    </source>
</evidence>
<dbReference type="EMBL" id="WUAV01000001">
    <property type="protein sequence ID" value="KAF1771284.1"/>
    <property type="molecule type" value="Genomic_DNA"/>
</dbReference>
<reference evidence="1 2" key="1">
    <citation type="submission" date="2019-12" db="EMBL/GenBank/DDBJ databases">
        <title>Chromosome-level assembly of the Caenorhabditis remanei genome.</title>
        <authorList>
            <person name="Teterina A.A."/>
            <person name="Willis J.H."/>
            <person name="Phillips P.C."/>
        </authorList>
    </citation>
    <scope>NUCLEOTIDE SEQUENCE [LARGE SCALE GENOMIC DNA]</scope>
    <source>
        <strain evidence="1 2">PX506</strain>
        <tissue evidence="1">Whole organism</tissue>
    </source>
</reference>